<protein>
    <recommendedName>
        <fullName evidence="2">Methyltransferase domain-containing protein</fullName>
    </recommendedName>
</protein>
<accession>A0A1G1UZA1</accession>
<dbReference type="Gene3D" id="3.40.50.150">
    <property type="entry name" value="Vaccinia Virus protein VP39"/>
    <property type="match status" value="1"/>
</dbReference>
<feature type="region of interest" description="Disordered" evidence="1">
    <location>
        <begin position="1"/>
        <end position="21"/>
    </location>
</feature>
<sequence>MNTERPKWNQEGDLSIPTPTTHIKKVSDDLRNSLESRFKTHLRVVESEQLSCEQYLLLMQKGLVRAKELLQRPGEMTPAQDFNVRGLLYDLASQVAPDARISELNELITRMRIRESSRVIDLMSGTGFVSRRVARITQSGVWAVDSSYVQLALQLLRTEPPYPYPHDIWPIKVDLSSPDIFKTVNLAGEMDVADSLGGLHHVSKEKQRPLFANVARLLKVGGRFVFGDVTDMPEGLPLVNHFEHTSAKCITGHVGHWLNEDRLREEILPGLPLRVQKIEVVPIKWRFDSLEQITLFFMGLHALDVDITMENLKNNVILDEIRHFLGITKAGKTYLVGWPLMYVEIERVSGEVPESV</sequence>
<reference evidence="3 4" key="1">
    <citation type="journal article" date="2016" name="Nat. Commun.">
        <title>Thousands of microbial genomes shed light on interconnected biogeochemical processes in an aquifer system.</title>
        <authorList>
            <person name="Anantharaman K."/>
            <person name="Brown C.T."/>
            <person name="Hug L.A."/>
            <person name="Sharon I."/>
            <person name="Castelle C.J."/>
            <person name="Probst A.J."/>
            <person name="Thomas B.C."/>
            <person name="Singh A."/>
            <person name="Wilkins M.J."/>
            <person name="Karaoz U."/>
            <person name="Brodie E.L."/>
            <person name="Williams K.H."/>
            <person name="Hubbard S.S."/>
            <person name="Banfield J.F."/>
        </authorList>
    </citation>
    <scope>NUCLEOTIDE SEQUENCE [LARGE SCALE GENOMIC DNA]</scope>
</reference>
<dbReference type="EMBL" id="MHBW01000027">
    <property type="protein sequence ID" value="OGY08430.1"/>
    <property type="molecule type" value="Genomic_DNA"/>
</dbReference>
<dbReference type="AlphaFoldDB" id="A0A1G1UZA1"/>
<dbReference type="Proteomes" id="UP000177967">
    <property type="component" value="Unassembled WGS sequence"/>
</dbReference>
<evidence type="ECO:0000313" key="4">
    <source>
        <dbReference type="Proteomes" id="UP000177967"/>
    </source>
</evidence>
<feature type="domain" description="Methyltransferase" evidence="2">
    <location>
        <begin position="119"/>
        <end position="222"/>
    </location>
</feature>
<dbReference type="Pfam" id="PF13649">
    <property type="entry name" value="Methyltransf_25"/>
    <property type="match status" value="1"/>
</dbReference>
<evidence type="ECO:0000259" key="2">
    <source>
        <dbReference type="Pfam" id="PF13649"/>
    </source>
</evidence>
<dbReference type="SUPFAM" id="SSF53335">
    <property type="entry name" value="S-adenosyl-L-methionine-dependent methyltransferases"/>
    <property type="match status" value="1"/>
</dbReference>
<feature type="compositionally biased region" description="Basic and acidic residues" evidence="1">
    <location>
        <begin position="1"/>
        <end position="10"/>
    </location>
</feature>
<dbReference type="STRING" id="1797513.A2782_02085"/>
<organism evidence="3 4">
    <name type="scientific">Candidatus Blackburnbacteria bacterium RIFCSPHIGHO2_01_FULL_43_15b</name>
    <dbReference type="NCBI Taxonomy" id="1797513"/>
    <lineage>
        <taxon>Bacteria</taxon>
        <taxon>Candidatus Blackburniibacteriota</taxon>
    </lineage>
</organism>
<name>A0A1G1UZA1_9BACT</name>
<dbReference type="InterPro" id="IPR029063">
    <property type="entry name" value="SAM-dependent_MTases_sf"/>
</dbReference>
<evidence type="ECO:0000256" key="1">
    <source>
        <dbReference type="SAM" id="MobiDB-lite"/>
    </source>
</evidence>
<dbReference type="InterPro" id="IPR041698">
    <property type="entry name" value="Methyltransf_25"/>
</dbReference>
<evidence type="ECO:0000313" key="3">
    <source>
        <dbReference type="EMBL" id="OGY08430.1"/>
    </source>
</evidence>
<comment type="caution">
    <text evidence="3">The sequence shown here is derived from an EMBL/GenBank/DDBJ whole genome shotgun (WGS) entry which is preliminary data.</text>
</comment>
<dbReference type="CDD" id="cd02440">
    <property type="entry name" value="AdoMet_MTases"/>
    <property type="match status" value="1"/>
</dbReference>
<gene>
    <name evidence="3" type="ORF">A2782_02085</name>
</gene>
<proteinExistence type="predicted"/>